<name>A0A370TRN6_9HELO</name>
<keyword evidence="5" id="KW-0732">Signal</keyword>
<sequence length="560" mass="61237">MHFERFLSPGLLAVLAVAGVVEAKFSLSKVTSGVDQQTGARPARRNILDLQNDLPTWSLYIQGLTAMQKVPEDDLLSYFQIAGIHGRPFYAWDNYEKDPAAPLAGYCTHFNLLFSIWHRPYLALFEKILAGHVQTVAKEYNSQIYQDAADNFRIPFWDWAAIPSIPDVVAAPTVNINTPSGPKDVTNPLYQYSFQQFPLNDTWFPSDQDEKLSTYPATVRCPNPEGISDPAQASRGLAANQLMKYTYAVFAQTKEYNKMATGAVAGVSFEYIHNVVHYSVGGGGGHFMAGHMSAQTYSAFDPIFFLHHANLDRLVALWEAINPDQFLTPAVDGSGTFTHPIGENITVSTPLTPFTTDDGVTPYNSNTARYTKFFGYSYPEIQDWLPEQTPEQLAKNVTAFVNTAYNPTMALSARNSARDTAQNGQVREWAVSIRGLNTALSAEGYVVDISLNNSHVGEMVVIAPPKAAVAAGLNTTTNHVIDLSEELGKVGVDTQDVGAVVEYLKANLGSSVLKADGTTIPSTQVPSLSLIVDDIIVTLPKDITELPSYGTRTPHSDITL</sequence>
<evidence type="ECO:0000256" key="5">
    <source>
        <dbReference type="SAM" id="SignalP"/>
    </source>
</evidence>
<keyword evidence="3" id="KW-0560">Oxidoreductase</keyword>
<dbReference type="EMBL" id="NPIC01000003">
    <property type="protein sequence ID" value="RDL38192.1"/>
    <property type="molecule type" value="Genomic_DNA"/>
</dbReference>
<accession>A0A370TRN6</accession>
<dbReference type="InterPro" id="IPR041640">
    <property type="entry name" value="Tyrosinase_C"/>
</dbReference>
<dbReference type="SUPFAM" id="SSF48056">
    <property type="entry name" value="Di-copper centre-containing domain"/>
    <property type="match status" value="1"/>
</dbReference>
<reference evidence="7 8" key="1">
    <citation type="journal article" date="2018" name="IMA Fungus">
        <title>IMA Genome-F 9: Draft genome sequence of Annulohypoxylon stygium, Aspergillus mulundensis, Berkeleyomyces basicola (syn. Thielaviopsis basicola), Ceratocystis smalleyi, two Cercospora beticola strains, Coleophoma cylindrospora, Fusarium fracticaudum, Phialophora cf. hyalina, and Morchella septimelata.</title>
        <authorList>
            <person name="Wingfield B.D."/>
            <person name="Bills G.F."/>
            <person name="Dong Y."/>
            <person name="Huang W."/>
            <person name="Nel W.J."/>
            <person name="Swalarsk-Parry B.S."/>
            <person name="Vaghefi N."/>
            <person name="Wilken P.M."/>
            <person name="An Z."/>
            <person name="de Beer Z.W."/>
            <person name="De Vos L."/>
            <person name="Chen L."/>
            <person name="Duong T.A."/>
            <person name="Gao Y."/>
            <person name="Hammerbacher A."/>
            <person name="Kikkert J.R."/>
            <person name="Li Y."/>
            <person name="Li H."/>
            <person name="Li K."/>
            <person name="Li Q."/>
            <person name="Liu X."/>
            <person name="Ma X."/>
            <person name="Naidoo K."/>
            <person name="Pethybridge S.J."/>
            <person name="Sun J."/>
            <person name="Steenkamp E.T."/>
            <person name="van der Nest M.A."/>
            <person name="van Wyk S."/>
            <person name="Wingfield M.J."/>
            <person name="Xiong C."/>
            <person name="Yue Q."/>
            <person name="Zhang X."/>
        </authorList>
    </citation>
    <scope>NUCLEOTIDE SEQUENCE [LARGE SCALE GENOMIC DNA]</scope>
    <source>
        <strain evidence="7 8">BP 5553</strain>
    </source>
</reference>
<evidence type="ECO:0000313" key="8">
    <source>
        <dbReference type="Proteomes" id="UP000254866"/>
    </source>
</evidence>
<feature type="chain" id="PRO_5016894231" description="Tyrosinase copper-binding domain-containing protein" evidence="5">
    <location>
        <begin position="24"/>
        <end position="560"/>
    </location>
</feature>
<dbReference type="AlphaFoldDB" id="A0A370TRN6"/>
<comment type="cofactor">
    <cofactor evidence="1">
        <name>Cu(2+)</name>
        <dbReference type="ChEBI" id="CHEBI:29036"/>
    </cofactor>
</comment>
<dbReference type="OrthoDB" id="1658288at2759"/>
<protein>
    <recommendedName>
        <fullName evidence="6">Tyrosinase copper-binding domain-containing protein</fullName>
    </recommendedName>
</protein>
<dbReference type="GO" id="GO:0004497">
    <property type="term" value="F:monooxygenase activity"/>
    <property type="evidence" value="ECO:0007669"/>
    <property type="project" value="UniProtKB-KW"/>
</dbReference>
<dbReference type="STRING" id="2656787.A0A370TRN6"/>
<evidence type="ECO:0000256" key="1">
    <source>
        <dbReference type="ARBA" id="ARBA00001973"/>
    </source>
</evidence>
<dbReference type="PANTHER" id="PTHR11474">
    <property type="entry name" value="TYROSINASE FAMILY MEMBER"/>
    <property type="match status" value="1"/>
</dbReference>
<keyword evidence="4" id="KW-0503">Monooxygenase</keyword>
<dbReference type="PROSITE" id="PS00498">
    <property type="entry name" value="TYROSINASE_2"/>
    <property type="match status" value="1"/>
</dbReference>
<comment type="caution">
    <text evidence="7">The sequence shown here is derived from an EMBL/GenBank/DDBJ whole genome shotgun (WGS) entry which is preliminary data.</text>
</comment>
<dbReference type="Proteomes" id="UP000254866">
    <property type="component" value="Unassembled WGS sequence"/>
</dbReference>
<dbReference type="InterPro" id="IPR002227">
    <property type="entry name" value="Tyrosinase_Cu-bd"/>
</dbReference>
<feature type="signal peptide" evidence="5">
    <location>
        <begin position="1"/>
        <end position="23"/>
    </location>
</feature>
<dbReference type="Pfam" id="PF18132">
    <property type="entry name" value="Tyrosinase_C"/>
    <property type="match status" value="1"/>
</dbReference>
<organism evidence="7 8">
    <name type="scientific">Venustampulla echinocandica</name>
    <dbReference type="NCBI Taxonomy" id="2656787"/>
    <lineage>
        <taxon>Eukaryota</taxon>
        <taxon>Fungi</taxon>
        <taxon>Dikarya</taxon>
        <taxon>Ascomycota</taxon>
        <taxon>Pezizomycotina</taxon>
        <taxon>Leotiomycetes</taxon>
        <taxon>Helotiales</taxon>
        <taxon>Pleuroascaceae</taxon>
        <taxon>Venustampulla</taxon>
    </lineage>
</organism>
<keyword evidence="2" id="KW-0479">Metal-binding</keyword>
<dbReference type="PANTHER" id="PTHR11474:SF131">
    <property type="entry name" value="TYROSINASE COPPER-BINDING DOMAIN-CONTAINING PROTEIN"/>
    <property type="match status" value="1"/>
</dbReference>
<proteinExistence type="predicted"/>
<feature type="domain" description="Tyrosinase copper-binding" evidence="6">
    <location>
        <begin position="301"/>
        <end position="312"/>
    </location>
</feature>
<evidence type="ECO:0000259" key="6">
    <source>
        <dbReference type="PROSITE" id="PS00498"/>
    </source>
</evidence>
<evidence type="ECO:0000313" key="7">
    <source>
        <dbReference type="EMBL" id="RDL38192.1"/>
    </source>
</evidence>
<dbReference type="Pfam" id="PF00264">
    <property type="entry name" value="Tyrosinase"/>
    <property type="match status" value="1"/>
</dbReference>
<evidence type="ECO:0000256" key="2">
    <source>
        <dbReference type="ARBA" id="ARBA00022723"/>
    </source>
</evidence>
<keyword evidence="8" id="KW-1185">Reference proteome</keyword>
<evidence type="ECO:0000256" key="4">
    <source>
        <dbReference type="ARBA" id="ARBA00023033"/>
    </source>
</evidence>
<gene>
    <name evidence="7" type="ORF">BP5553_05625</name>
</gene>
<evidence type="ECO:0000256" key="3">
    <source>
        <dbReference type="ARBA" id="ARBA00023002"/>
    </source>
</evidence>
<dbReference type="RefSeq" id="XP_031870848.1">
    <property type="nucleotide sequence ID" value="XM_032014248.1"/>
</dbReference>
<dbReference type="InterPro" id="IPR050316">
    <property type="entry name" value="Tyrosinase/Hemocyanin"/>
</dbReference>
<dbReference type="PRINTS" id="PR00092">
    <property type="entry name" value="TYROSINASE"/>
</dbReference>
<dbReference type="GeneID" id="43598474"/>
<dbReference type="InterPro" id="IPR008922">
    <property type="entry name" value="Di-copper_centre_dom_sf"/>
</dbReference>
<dbReference type="GO" id="GO:0046872">
    <property type="term" value="F:metal ion binding"/>
    <property type="evidence" value="ECO:0007669"/>
    <property type="project" value="UniProtKB-KW"/>
</dbReference>
<dbReference type="Gene3D" id="1.10.1280.10">
    <property type="entry name" value="Di-copper center containing domain from catechol oxidase"/>
    <property type="match status" value="1"/>
</dbReference>